<proteinExistence type="predicted"/>
<dbReference type="AlphaFoldDB" id="A0AAD9NXW5"/>
<name>A0AAD9NXW5_RIDPI</name>
<dbReference type="EMBL" id="JAODUO010000262">
    <property type="protein sequence ID" value="KAK2184538.1"/>
    <property type="molecule type" value="Genomic_DNA"/>
</dbReference>
<evidence type="ECO:0000313" key="2">
    <source>
        <dbReference type="EMBL" id="KAK2184538.1"/>
    </source>
</evidence>
<keyword evidence="3" id="KW-1185">Reference proteome</keyword>
<dbReference type="Pfam" id="PF00144">
    <property type="entry name" value="Beta-lactamase"/>
    <property type="match status" value="1"/>
</dbReference>
<dbReference type="InterPro" id="IPR001466">
    <property type="entry name" value="Beta-lactam-related"/>
</dbReference>
<dbReference type="InterPro" id="IPR012338">
    <property type="entry name" value="Beta-lactam/transpept-like"/>
</dbReference>
<dbReference type="PANTHER" id="PTHR46825:SF15">
    <property type="entry name" value="BETA-LACTAMASE-RELATED DOMAIN-CONTAINING PROTEIN"/>
    <property type="match status" value="1"/>
</dbReference>
<dbReference type="InterPro" id="IPR050491">
    <property type="entry name" value="AmpC-like"/>
</dbReference>
<dbReference type="SUPFAM" id="SSF56601">
    <property type="entry name" value="beta-lactamase/transpeptidase-like"/>
    <property type="match status" value="1"/>
</dbReference>
<sequence>MPLATAPLATAPLATVPLATAPLATAPLATVPLATMPLATVPLATAPLATVPLATVPLATAPLRYYLRRRFNYNCRKSISELLWKNNHHQCLMERDGGRDGPKLRYFPVNKEFREEFEYSNYPFVLAGYSTERLRGKAWEDDVTDTIFRALGMSDTRVSAHLEASDWDNVAYSYCHRWGHFHINPEQEQLTLITNVCPAGCVFSTAQDMAKWMKFHLSGGKDESGRQVVPTATLRELYRPVSAVPPADIGPPTFPVEDTRSTYGLGFYNGRYRGLRKVYHTGSYSSYNCRMSLLPDVSVGVWACVNSPGDNRGVTAAKLVNQFALDLLLGVEPWLNASTACSFPSPWLTPSREHIQRNYPDTTTQYNSPTYVGVYANPAFGNFTVYVTNDTLPDLSYKFGRLLSGRLQPSERDDKFYMTLDEPLTYRMTYDPRYSAGFPVYFTLRTQGFDVKAVSVTVPYLEFSLPPVFTKVVPGSKMNAGQRTHSDILVFIVILVISSLL</sequence>
<comment type="caution">
    <text evidence="2">The sequence shown here is derived from an EMBL/GenBank/DDBJ whole genome shotgun (WGS) entry which is preliminary data.</text>
</comment>
<accession>A0AAD9NXW5</accession>
<reference evidence="2" key="1">
    <citation type="journal article" date="2023" name="Mol. Biol. Evol.">
        <title>Third-Generation Sequencing Reveals the Adaptive Role of the Epigenome in Three Deep-Sea Polychaetes.</title>
        <authorList>
            <person name="Perez M."/>
            <person name="Aroh O."/>
            <person name="Sun Y."/>
            <person name="Lan Y."/>
            <person name="Juniper S.K."/>
            <person name="Young C.R."/>
            <person name="Angers B."/>
            <person name="Qian P.Y."/>
        </authorList>
    </citation>
    <scope>NUCLEOTIDE SEQUENCE</scope>
    <source>
        <strain evidence="2">R07B-5</strain>
    </source>
</reference>
<dbReference type="Gene3D" id="3.40.710.10">
    <property type="entry name" value="DD-peptidase/beta-lactamase superfamily"/>
    <property type="match status" value="1"/>
</dbReference>
<evidence type="ECO:0000313" key="3">
    <source>
        <dbReference type="Proteomes" id="UP001209878"/>
    </source>
</evidence>
<feature type="domain" description="Beta-lactamase-related" evidence="1">
    <location>
        <begin position="108"/>
        <end position="316"/>
    </location>
</feature>
<evidence type="ECO:0000259" key="1">
    <source>
        <dbReference type="Pfam" id="PF00144"/>
    </source>
</evidence>
<organism evidence="2 3">
    <name type="scientific">Ridgeia piscesae</name>
    <name type="common">Tubeworm</name>
    <dbReference type="NCBI Taxonomy" id="27915"/>
    <lineage>
        <taxon>Eukaryota</taxon>
        <taxon>Metazoa</taxon>
        <taxon>Spiralia</taxon>
        <taxon>Lophotrochozoa</taxon>
        <taxon>Annelida</taxon>
        <taxon>Polychaeta</taxon>
        <taxon>Sedentaria</taxon>
        <taxon>Canalipalpata</taxon>
        <taxon>Sabellida</taxon>
        <taxon>Siboglinidae</taxon>
        <taxon>Ridgeia</taxon>
    </lineage>
</organism>
<dbReference type="PANTHER" id="PTHR46825">
    <property type="entry name" value="D-ALANYL-D-ALANINE-CARBOXYPEPTIDASE/ENDOPEPTIDASE AMPH"/>
    <property type="match status" value="1"/>
</dbReference>
<protein>
    <recommendedName>
        <fullName evidence="1">Beta-lactamase-related domain-containing protein</fullName>
    </recommendedName>
</protein>
<gene>
    <name evidence="2" type="ORF">NP493_263g03006</name>
</gene>
<dbReference type="Proteomes" id="UP001209878">
    <property type="component" value="Unassembled WGS sequence"/>
</dbReference>